<evidence type="ECO:0000313" key="5">
    <source>
        <dbReference type="EMBL" id="OGC81347.1"/>
    </source>
</evidence>
<dbReference type="InterPro" id="IPR003616">
    <property type="entry name" value="Post-SET_dom"/>
</dbReference>
<keyword evidence="2" id="KW-0949">S-adenosyl-L-methionine</keyword>
<dbReference type="InterPro" id="IPR046341">
    <property type="entry name" value="SET_dom_sf"/>
</dbReference>
<comment type="caution">
    <text evidence="5">The sequence shown here is derived from an EMBL/GenBank/DDBJ whole genome shotgun (WGS) entry which is preliminary data.</text>
</comment>
<evidence type="ECO:0000313" key="6">
    <source>
        <dbReference type="Proteomes" id="UP000177614"/>
    </source>
</evidence>
<feature type="domain" description="Post-SET" evidence="4">
    <location>
        <begin position="128"/>
        <end position="144"/>
    </location>
</feature>
<dbReference type="Pfam" id="PF00856">
    <property type="entry name" value="SET"/>
    <property type="match status" value="1"/>
</dbReference>
<dbReference type="AlphaFoldDB" id="A0A1F4XI03"/>
<dbReference type="SMART" id="SM00317">
    <property type="entry name" value="SET"/>
    <property type="match status" value="1"/>
</dbReference>
<dbReference type="SUPFAM" id="SSF82199">
    <property type="entry name" value="SET domain"/>
    <property type="match status" value="1"/>
</dbReference>
<name>A0A1F4XI03_9BACT</name>
<dbReference type="GO" id="GO:0016740">
    <property type="term" value="F:transferase activity"/>
    <property type="evidence" value="ECO:0007669"/>
    <property type="project" value="UniProtKB-KW"/>
</dbReference>
<evidence type="ECO:0008006" key="7">
    <source>
        <dbReference type="Google" id="ProtNLM"/>
    </source>
</evidence>
<evidence type="ECO:0000256" key="1">
    <source>
        <dbReference type="ARBA" id="ARBA00022679"/>
    </source>
</evidence>
<dbReference type="PANTHER" id="PTHR12350:SF5">
    <property type="entry name" value="SET DOMAIN-CONTAINING PROTEIN"/>
    <property type="match status" value="1"/>
</dbReference>
<feature type="domain" description="SET" evidence="3">
    <location>
        <begin position="7"/>
        <end position="116"/>
    </location>
</feature>
<evidence type="ECO:0000259" key="4">
    <source>
        <dbReference type="PROSITE" id="PS50868"/>
    </source>
</evidence>
<dbReference type="Proteomes" id="UP000177614">
    <property type="component" value="Unassembled WGS sequence"/>
</dbReference>
<accession>A0A1F4XI03</accession>
<dbReference type="PROSITE" id="PS50280">
    <property type="entry name" value="SET"/>
    <property type="match status" value="1"/>
</dbReference>
<dbReference type="STRING" id="1817814.A2V81_00880"/>
<evidence type="ECO:0000256" key="2">
    <source>
        <dbReference type="ARBA" id="ARBA00022691"/>
    </source>
</evidence>
<gene>
    <name evidence="5" type="ORF">A2V81_00880</name>
</gene>
<dbReference type="EMBL" id="MEWR01000028">
    <property type="protein sequence ID" value="OGC81347.1"/>
    <property type="molecule type" value="Genomic_DNA"/>
</dbReference>
<evidence type="ECO:0000259" key="3">
    <source>
        <dbReference type="PROSITE" id="PS50280"/>
    </source>
</evidence>
<dbReference type="PANTHER" id="PTHR12350">
    <property type="entry name" value="HISTONE-LYSINE N-METHYLTRANSFERASE-RELATED"/>
    <property type="match status" value="1"/>
</dbReference>
<dbReference type="InterPro" id="IPR053201">
    <property type="entry name" value="Flavunoidine_N-MTase"/>
</dbReference>
<dbReference type="PROSITE" id="PS50868">
    <property type="entry name" value="POST_SET"/>
    <property type="match status" value="1"/>
</dbReference>
<protein>
    <recommendedName>
        <fullName evidence="7">SET domain-containing protein-lysine N-methyltransferase</fullName>
    </recommendedName>
</protein>
<reference evidence="5 6" key="1">
    <citation type="journal article" date="2016" name="Nat. Commun.">
        <title>Thousands of microbial genomes shed light on interconnected biogeochemical processes in an aquifer system.</title>
        <authorList>
            <person name="Anantharaman K."/>
            <person name="Brown C.T."/>
            <person name="Hug L.A."/>
            <person name="Sharon I."/>
            <person name="Castelle C.J."/>
            <person name="Probst A.J."/>
            <person name="Thomas B.C."/>
            <person name="Singh A."/>
            <person name="Wilkins M.J."/>
            <person name="Karaoz U."/>
            <person name="Brodie E.L."/>
            <person name="Williams K.H."/>
            <person name="Hubbard S.S."/>
            <person name="Banfield J.F."/>
        </authorList>
    </citation>
    <scope>NUCLEOTIDE SEQUENCE [LARGE SCALE GENOMIC DNA]</scope>
</reference>
<organism evidence="5 6">
    <name type="scientific">Candidatus Abawacabacteria bacterium RBG_16_42_10</name>
    <dbReference type="NCBI Taxonomy" id="1817814"/>
    <lineage>
        <taxon>Bacteria</taxon>
        <taxon>Candidatus Abawacaibacteriota</taxon>
    </lineage>
</organism>
<keyword evidence="1" id="KW-0808">Transferase</keyword>
<dbReference type="InterPro" id="IPR001214">
    <property type="entry name" value="SET_dom"/>
</dbReference>
<proteinExistence type="predicted"/>
<dbReference type="Gene3D" id="2.170.270.10">
    <property type="entry name" value="SET domain"/>
    <property type="match status" value="1"/>
</dbReference>
<sequence>MLSWINPKVTIRNAGEKGVGSFANAPISKDESIIVQGGQIVENVRLGEEFYQSIKDHCFQVDSGFHICPTTTEREQLDGIFNVNHSCNPNCGFHGQIVLVAMRDIEPGEELTFDYAMTDVNSDDVVCTEMKCFCGSVDCRHIITGDDWKQKALQKKYRGYFSTYVQEMIDGTINQK</sequence>